<reference evidence="1 2" key="1">
    <citation type="submission" date="2019-07" db="EMBL/GenBank/DDBJ databases">
        <title>Complete Genome Sequence of Leptotrichia wadei Strain JCM16777.</title>
        <authorList>
            <person name="Watanabe S."/>
            <person name="Cui L."/>
        </authorList>
    </citation>
    <scope>NUCLEOTIDE SEQUENCE [LARGE SCALE GENOMIC DNA]</scope>
    <source>
        <strain evidence="1 2">JCM16777</strain>
    </source>
</reference>
<accession>A0A7U6L9B5</accession>
<dbReference type="EMBL" id="AP019829">
    <property type="protein sequence ID" value="BBM42074.1"/>
    <property type="molecule type" value="Genomic_DNA"/>
</dbReference>
<dbReference type="AlphaFoldDB" id="A0A7U6L9B5"/>
<sequence length="72" mass="8761">MYIANFPRAIADLVLTMKDYQLSSLHNCCNDFLNEDETEHLYQYLRSIKDNPRVDEFLKYEFTVRYFNDKKL</sequence>
<gene>
    <name evidence="1" type="ORF">JCM16777_0318</name>
</gene>
<dbReference type="KEGG" id="lwd:JCM16777_0318"/>
<organism evidence="1 2">
    <name type="scientific">Leptotrichia wadei</name>
    <dbReference type="NCBI Taxonomy" id="157687"/>
    <lineage>
        <taxon>Bacteria</taxon>
        <taxon>Fusobacteriati</taxon>
        <taxon>Fusobacteriota</taxon>
        <taxon>Fusobacteriia</taxon>
        <taxon>Fusobacteriales</taxon>
        <taxon>Leptotrichiaceae</taxon>
        <taxon>Leptotrichia</taxon>
    </lineage>
</organism>
<dbReference type="GeneID" id="84803681"/>
<dbReference type="RefSeq" id="WP_018499346.1">
    <property type="nucleotide sequence ID" value="NZ_AP019829.2"/>
</dbReference>
<proteinExistence type="predicted"/>
<evidence type="ECO:0000313" key="1">
    <source>
        <dbReference type="EMBL" id="BBM42074.1"/>
    </source>
</evidence>
<evidence type="ECO:0000313" key="2">
    <source>
        <dbReference type="Proteomes" id="UP000321943"/>
    </source>
</evidence>
<dbReference type="Proteomes" id="UP000321943">
    <property type="component" value="Chromosome"/>
</dbReference>
<name>A0A7U6L9B5_9FUSO</name>
<protein>
    <submittedName>
        <fullName evidence="1">Uncharacterized protein</fullName>
    </submittedName>
</protein>